<protein>
    <submittedName>
        <fullName evidence="2">Uncharacterized protein</fullName>
    </submittedName>
</protein>
<evidence type="ECO:0000256" key="1">
    <source>
        <dbReference type="SAM" id="SignalP"/>
    </source>
</evidence>
<accession>A0A131YDU6</accession>
<organism evidence="2">
    <name type="scientific">Rhipicephalus appendiculatus</name>
    <name type="common">Brown ear tick</name>
    <dbReference type="NCBI Taxonomy" id="34631"/>
    <lineage>
        <taxon>Eukaryota</taxon>
        <taxon>Metazoa</taxon>
        <taxon>Ecdysozoa</taxon>
        <taxon>Arthropoda</taxon>
        <taxon>Chelicerata</taxon>
        <taxon>Arachnida</taxon>
        <taxon>Acari</taxon>
        <taxon>Parasitiformes</taxon>
        <taxon>Ixodida</taxon>
        <taxon>Ixodoidea</taxon>
        <taxon>Ixodidae</taxon>
        <taxon>Rhipicephalinae</taxon>
        <taxon>Rhipicephalus</taxon>
        <taxon>Rhipicephalus</taxon>
    </lineage>
</organism>
<dbReference type="EMBL" id="GEDV01011063">
    <property type="protein sequence ID" value="JAP77494.1"/>
    <property type="molecule type" value="Transcribed_RNA"/>
</dbReference>
<sequence length="84" mass="9740">MKFLCQGTLFLFVLVCLVTFEPTCALERSYVAGPEGERGDHYLTGGWQPDREVRRPHRGRQPGIWRGPLQISPELAEKLWNKWN</sequence>
<evidence type="ECO:0000313" key="2">
    <source>
        <dbReference type="EMBL" id="JAP77494.1"/>
    </source>
</evidence>
<keyword evidence="1" id="KW-0732">Signal</keyword>
<name>A0A131YDU6_RHIAP</name>
<feature type="chain" id="PRO_5007284727" evidence="1">
    <location>
        <begin position="26"/>
        <end position="84"/>
    </location>
</feature>
<feature type="signal peptide" evidence="1">
    <location>
        <begin position="1"/>
        <end position="25"/>
    </location>
</feature>
<proteinExistence type="predicted"/>
<reference evidence="2" key="1">
    <citation type="journal article" date="2016" name="Ticks Tick Borne Dis.">
        <title>De novo assembly and annotation of the salivary gland transcriptome of Rhipicephalus appendiculatus male and female ticks during blood feeding.</title>
        <authorList>
            <person name="de Castro M.H."/>
            <person name="de Klerk D."/>
            <person name="Pienaar R."/>
            <person name="Latif A.A."/>
            <person name="Rees D.J."/>
            <person name="Mans B.J."/>
        </authorList>
    </citation>
    <scope>NUCLEOTIDE SEQUENCE</scope>
    <source>
        <tissue evidence="2">Salivary glands</tissue>
    </source>
</reference>
<dbReference type="AlphaFoldDB" id="A0A131YDU6"/>